<protein>
    <recommendedName>
        <fullName evidence="1">diguanylate cyclase</fullName>
        <ecNumber evidence="1">2.7.7.65</ecNumber>
    </recommendedName>
</protein>
<gene>
    <name evidence="4" type="ORF">PN838_16770</name>
</gene>
<feature type="domain" description="GGDEF" evidence="3">
    <location>
        <begin position="1"/>
        <end position="100"/>
    </location>
</feature>
<reference evidence="4 5" key="1">
    <citation type="submission" date="2023-01" db="EMBL/GenBank/DDBJ databases">
        <title>Psychrosphaera sp. nov., isolated from marine algae.</title>
        <authorList>
            <person name="Bayburt H."/>
            <person name="Choi B.J."/>
            <person name="Kim J.M."/>
            <person name="Choi D.G."/>
            <person name="Jeon C.O."/>
        </authorList>
    </citation>
    <scope>NUCLEOTIDE SEQUENCE [LARGE SCALE GENOMIC DNA]</scope>
    <source>
        <strain evidence="4 5">G1-22</strain>
    </source>
</reference>
<dbReference type="EC" id="2.7.7.65" evidence="1"/>
<dbReference type="Proteomes" id="UP001528411">
    <property type="component" value="Unassembled WGS sequence"/>
</dbReference>
<comment type="catalytic activity">
    <reaction evidence="2">
        <text>2 GTP = 3',3'-c-di-GMP + 2 diphosphate</text>
        <dbReference type="Rhea" id="RHEA:24898"/>
        <dbReference type="ChEBI" id="CHEBI:33019"/>
        <dbReference type="ChEBI" id="CHEBI:37565"/>
        <dbReference type="ChEBI" id="CHEBI:58805"/>
        <dbReference type="EC" id="2.7.7.65"/>
    </reaction>
</comment>
<evidence type="ECO:0000259" key="3">
    <source>
        <dbReference type="PROSITE" id="PS50887"/>
    </source>
</evidence>
<keyword evidence="5" id="KW-1185">Reference proteome</keyword>
<proteinExistence type="predicted"/>
<accession>A0ABT5FGG9</accession>
<dbReference type="CDD" id="cd01949">
    <property type="entry name" value="GGDEF"/>
    <property type="match status" value="1"/>
</dbReference>
<comment type="caution">
    <text evidence="4">The sequence shown here is derived from an EMBL/GenBank/DDBJ whole genome shotgun (WGS) entry which is preliminary data.</text>
</comment>
<organism evidence="4 5">
    <name type="scientific">Psychrosphaera algicola</name>
    <dbReference type="NCBI Taxonomy" id="3023714"/>
    <lineage>
        <taxon>Bacteria</taxon>
        <taxon>Pseudomonadati</taxon>
        <taxon>Pseudomonadota</taxon>
        <taxon>Gammaproteobacteria</taxon>
        <taxon>Alteromonadales</taxon>
        <taxon>Pseudoalteromonadaceae</taxon>
        <taxon>Psychrosphaera</taxon>
    </lineage>
</organism>
<dbReference type="PANTHER" id="PTHR45138:SF9">
    <property type="entry name" value="DIGUANYLATE CYCLASE DGCM-RELATED"/>
    <property type="match status" value="1"/>
</dbReference>
<dbReference type="InterPro" id="IPR029787">
    <property type="entry name" value="Nucleotide_cyclase"/>
</dbReference>
<evidence type="ECO:0000256" key="2">
    <source>
        <dbReference type="ARBA" id="ARBA00034247"/>
    </source>
</evidence>
<name>A0ABT5FGG9_9GAMM</name>
<dbReference type="NCBIfam" id="TIGR00254">
    <property type="entry name" value="GGDEF"/>
    <property type="match status" value="1"/>
</dbReference>
<evidence type="ECO:0000313" key="4">
    <source>
        <dbReference type="EMBL" id="MDC2890113.1"/>
    </source>
</evidence>
<evidence type="ECO:0000313" key="5">
    <source>
        <dbReference type="Proteomes" id="UP001528411"/>
    </source>
</evidence>
<evidence type="ECO:0000256" key="1">
    <source>
        <dbReference type="ARBA" id="ARBA00012528"/>
    </source>
</evidence>
<dbReference type="PROSITE" id="PS50887">
    <property type="entry name" value="GGDEF"/>
    <property type="match status" value="1"/>
</dbReference>
<dbReference type="InterPro" id="IPR043128">
    <property type="entry name" value="Rev_trsase/Diguanyl_cyclase"/>
</dbReference>
<dbReference type="Pfam" id="PF00990">
    <property type="entry name" value="GGDEF"/>
    <property type="match status" value="1"/>
</dbReference>
<dbReference type="PANTHER" id="PTHR45138">
    <property type="entry name" value="REGULATORY COMPONENTS OF SENSORY TRANSDUCTION SYSTEM"/>
    <property type="match status" value="1"/>
</dbReference>
<dbReference type="SUPFAM" id="SSF55073">
    <property type="entry name" value="Nucleotide cyclase"/>
    <property type="match status" value="1"/>
</dbReference>
<dbReference type="InterPro" id="IPR050469">
    <property type="entry name" value="Diguanylate_Cyclase"/>
</dbReference>
<dbReference type="Gene3D" id="3.30.70.270">
    <property type="match status" value="1"/>
</dbReference>
<dbReference type="EMBL" id="JAQOMS010000002">
    <property type="protein sequence ID" value="MDC2890113.1"/>
    <property type="molecule type" value="Genomic_DNA"/>
</dbReference>
<dbReference type="InterPro" id="IPR000160">
    <property type="entry name" value="GGDEF_dom"/>
</dbReference>
<sequence length="108" mass="12053">MAEVLKQSSRSTDILIRFGGEEFVIVMPRTKISAALTVIERMKANIEKNQFEGISWPLSASFGLTQIKPKDTDILLLARADNLLYQAKDAGRNCIMTDQVEHTQNITG</sequence>